<sequence length="76" mass="8765">MNSVREACTHMKHKSNQCFSCCFAEKFLKGDSSRVPCTDLFNGYRQHVQKAMKEKESPIEELEFMGRSKEKPESSS</sequence>
<reference evidence="5" key="2">
    <citation type="submission" date="2025-09" db="UniProtKB">
        <authorList>
            <consortium name="Ensembl"/>
        </authorList>
    </citation>
    <scope>IDENTIFICATION</scope>
</reference>
<dbReference type="GO" id="GO:0005634">
    <property type="term" value="C:nucleus"/>
    <property type="evidence" value="ECO:0007669"/>
    <property type="project" value="TreeGrafter"/>
</dbReference>
<comment type="similarity">
    <text evidence="1">Belongs to the TRIAP1/MDM35 family.</text>
</comment>
<dbReference type="GO" id="GO:0005829">
    <property type="term" value="C:cytosol"/>
    <property type="evidence" value="ECO:0007669"/>
    <property type="project" value="TreeGrafter"/>
</dbReference>
<keyword evidence="6" id="KW-1185">Reference proteome</keyword>
<dbReference type="GO" id="GO:0005758">
    <property type="term" value="C:mitochondrial intermembrane space"/>
    <property type="evidence" value="ECO:0007669"/>
    <property type="project" value="TreeGrafter"/>
</dbReference>
<feature type="region of interest" description="Disordered" evidence="4">
    <location>
        <begin position="52"/>
        <end position="76"/>
    </location>
</feature>
<dbReference type="Pfam" id="PF05254">
    <property type="entry name" value="UPF0203"/>
    <property type="match status" value="1"/>
</dbReference>
<dbReference type="PANTHER" id="PTHR46403">
    <property type="entry name" value="TP53-REGULATED INHIBITOR OF APOPTOSIS 1"/>
    <property type="match status" value="1"/>
</dbReference>
<dbReference type="InterPro" id="IPR007918">
    <property type="entry name" value="MDM35_apoptosis"/>
</dbReference>
<dbReference type="Ensembl" id="ENSSDAT00000014785.1">
    <property type="protein sequence ID" value="ENSSDAP00000013061.1"/>
    <property type="gene ID" value="ENSSDAG00000011771.1"/>
</dbReference>
<evidence type="ECO:0000313" key="5">
    <source>
        <dbReference type="Ensembl" id="ENSSDAP00000013061.1"/>
    </source>
</evidence>
<name>A0A8C9PTP2_SPEDA</name>
<accession>A0A8C9PTP2</accession>
<dbReference type="Proteomes" id="UP000694422">
    <property type="component" value="Unplaced"/>
</dbReference>
<dbReference type="AlphaFoldDB" id="A0A8C9PTP2"/>
<protein>
    <submittedName>
        <fullName evidence="5">Uncharacterized protein</fullName>
    </submittedName>
</protein>
<evidence type="ECO:0000256" key="1">
    <source>
        <dbReference type="ARBA" id="ARBA00006196"/>
    </source>
</evidence>
<dbReference type="GO" id="GO:1990050">
    <property type="term" value="F:phosphatidic acid transfer activity"/>
    <property type="evidence" value="ECO:0007669"/>
    <property type="project" value="TreeGrafter"/>
</dbReference>
<evidence type="ECO:0000256" key="2">
    <source>
        <dbReference type="ARBA" id="ARBA00023157"/>
    </source>
</evidence>
<evidence type="ECO:0000256" key="4">
    <source>
        <dbReference type="SAM" id="MobiDB-lite"/>
    </source>
</evidence>
<reference evidence="5" key="1">
    <citation type="submission" date="2025-08" db="UniProtKB">
        <authorList>
            <consortium name="Ensembl"/>
        </authorList>
    </citation>
    <scope>IDENTIFICATION</scope>
</reference>
<comment type="catalytic activity">
    <reaction evidence="3">
        <text>a 1,2-diacyl-sn-glycero-3-phosphate(in) = a 1,2-diacyl-sn-glycero-3-phosphate(out)</text>
        <dbReference type="Rhea" id="RHEA:36435"/>
        <dbReference type="ChEBI" id="CHEBI:58608"/>
    </reaction>
</comment>
<organism evidence="5 6">
    <name type="scientific">Spermophilus dauricus</name>
    <name type="common">Daurian ground squirrel</name>
    <dbReference type="NCBI Taxonomy" id="99837"/>
    <lineage>
        <taxon>Eukaryota</taxon>
        <taxon>Metazoa</taxon>
        <taxon>Chordata</taxon>
        <taxon>Craniata</taxon>
        <taxon>Vertebrata</taxon>
        <taxon>Euteleostomi</taxon>
        <taxon>Mammalia</taxon>
        <taxon>Eutheria</taxon>
        <taxon>Euarchontoglires</taxon>
        <taxon>Glires</taxon>
        <taxon>Rodentia</taxon>
        <taxon>Sciuromorpha</taxon>
        <taxon>Sciuridae</taxon>
        <taxon>Xerinae</taxon>
        <taxon>Marmotini</taxon>
        <taxon>Spermophilus</taxon>
    </lineage>
</organism>
<dbReference type="GO" id="GO:0045332">
    <property type="term" value="P:phospholipid translocation"/>
    <property type="evidence" value="ECO:0007669"/>
    <property type="project" value="TreeGrafter"/>
</dbReference>
<evidence type="ECO:0000256" key="3">
    <source>
        <dbReference type="ARBA" id="ARBA00023706"/>
    </source>
</evidence>
<evidence type="ECO:0000313" key="6">
    <source>
        <dbReference type="Proteomes" id="UP000694422"/>
    </source>
</evidence>
<proteinExistence type="inferred from homology"/>
<keyword evidence="2" id="KW-1015">Disulfide bond</keyword>
<dbReference type="PANTHER" id="PTHR46403:SF1">
    <property type="entry name" value="TP53-REGULATED INHIBITOR OF APOPTOSIS 1"/>
    <property type="match status" value="1"/>
</dbReference>